<evidence type="ECO:0000313" key="2">
    <source>
        <dbReference type="Proteomes" id="UP000095281"/>
    </source>
</evidence>
<dbReference type="OMA" id="IMERILF"/>
<protein>
    <submittedName>
        <fullName evidence="3">Reverse transcriptase domain-containing protein</fullName>
    </submittedName>
</protein>
<dbReference type="CDD" id="cd01650">
    <property type="entry name" value="RT_nLTR_like"/>
    <property type="match status" value="1"/>
</dbReference>
<feature type="domain" description="Reverse transcriptase" evidence="1">
    <location>
        <begin position="680"/>
        <end position="932"/>
    </location>
</feature>
<dbReference type="PANTHER" id="PTHR33332">
    <property type="entry name" value="REVERSE TRANSCRIPTASE DOMAIN-CONTAINING PROTEIN"/>
    <property type="match status" value="1"/>
</dbReference>
<dbReference type="Pfam" id="PF14529">
    <property type="entry name" value="Exo_endo_phos_2"/>
    <property type="match status" value="1"/>
</dbReference>
<reference evidence="3" key="1">
    <citation type="submission" date="2016-11" db="UniProtKB">
        <authorList>
            <consortium name="WormBaseParasite"/>
        </authorList>
    </citation>
    <scope>IDENTIFICATION</scope>
</reference>
<sequence>MYGKRGQSQANISPLSNSINDKRQKLIDQITACDFNNTAALDSDSSVPDYAKTIIRQLGGLLQTAVQLLNEQPSTKDFYEEERRQHTVVITNLSESTDNTPTKRAQSDINSVHQMLDTIGLDSELPTNVFRMGRKRDDGNRLLKIEFPTKFATRYFLKNRHKIKSISSFKNVNIRESLSRSQLDARHKLISSCNEQRKATDFNFPQQPCKNLLTRNFFSNSQPPVNVFFINSRSICNKREELSTLLSMSSINIVLLVETWIRDEPITFDPLINSRFTSFTCNRTDRKGGGTAIMALNNLNPRLVLSESVGGCELLLIKISSFTIFCIYRPPNIGIINTKLLFKTLTERINVNSIICGDFNLPIKDISWTNSIPIPKSKIGELFIEFFNRNCLVLHTPAPTRGNSWLDLTMSNCKNYISDCLTSDSILSSDHNATSFNINLHIPKTKPSKIFIRKYDKPSVRLLNIYLSSILSSNSISNYTIEDKYNSFTSTIIMAKEQFIPGKYITKSNPQYPASLRASIKEKARLWKLISKGKNELKPKYNSLQLHIKVKIRQFYAKLEKIYLAKDKSNIFKYIKNHSDNIKPIPPLLVDGNYIYDDQLKSELFAKSFFFEENSGFIIPESLDPTPKSIYDTEIDSSRLLNTLTSLPNKEGLSPDYISYRFLKNCSVSTVTYISEIFRISLDSGQLPNIWKESIIIPLFKKGDRSLVTNYRPISITCSLCRIMERILFNGILGFLLNNNLISIHQFGFLPGRSTTTQLISTLEDWYNGIFGNKNIDCIYLDLRKAFDSIPHVLLLYKINKIGIRGKIYNWIKEFLSDRKYRVKINDTFSSYYNVNSGVPQGSVLGPLLFLIYINDLPDTIPKGISIKLFADDIKIYLIHDSSSQSQILKEALNNIESWCYQWGIKIAPDKSYVLYIGKNNSMEKYEIGFNVISGLDSIRDLGIIIDSKLSFEKHFSHIIRNAYYRMKILFRIIKSRSIKTWTQVYKSYIRPLLEYAPEIWNPRFKKDVKQIEKCQKFFTYIALKKCILPEIPYSQRLKLFGLQSLNTRRKIFDLLMAFKIIKGYTHLDPSHLYKFSNHPSNKQINRLIFKSRSSKTAHSFVNRSSSLWNTLDKTILNSQSTKSFKQKIMQHFINEL</sequence>
<dbReference type="InterPro" id="IPR005135">
    <property type="entry name" value="Endo/exonuclease/phosphatase"/>
</dbReference>
<accession>A0A1I8BKA1</accession>
<dbReference type="InterPro" id="IPR000477">
    <property type="entry name" value="RT_dom"/>
</dbReference>
<dbReference type="GO" id="GO:0003824">
    <property type="term" value="F:catalytic activity"/>
    <property type="evidence" value="ECO:0007669"/>
    <property type="project" value="InterPro"/>
</dbReference>
<proteinExistence type="predicted"/>
<dbReference type="Pfam" id="PF00078">
    <property type="entry name" value="RVT_1"/>
    <property type="match status" value="1"/>
</dbReference>
<dbReference type="PRINTS" id="PR01345">
    <property type="entry name" value="CERVTRCPTASE"/>
</dbReference>
<organism evidence="2 3">
    <name type="scientific">Meloidogyne hapla</name>
    <name type="common">Root-knot nematode worm</name>
    <dbReference type="NCBI Taxonomy" id="6305"/>
    <lineage>
        <taxon>Eukaryota</taxon>
        <taxon>Metazoa</taxon>
        <taxon>Ecdysozoa</taxon>
        <taxon>Nematoda</taxon>
        <taxon>Chromadorea</taxon>
        <taxon>Rhabditida</taxon>
        <taxon>Tylenchina</taxon>
        <taxon>Tylenchomorpha</taxon>
        <taxon>Tylenchoidea</taxon>
        <taxon>Meloidogynidae</taxon>
        <taxon>Meloidogyninae</taxon>
        <taxon>Meloidogyne</taxon>
    </lineage>
</organism>
<dbReference type="SUPFAM" id="SSF56672">
    <property type="entry name" value="DNA/RNA polymerases"/>
    <property type="match status" value="1"/>
</dbReference>
<dbReference type="Proteomes" id="UP000095281">
    <property type="component" value="Unplaced"/>
</dbReference>
<dbReference type="PROSITE" id="PS50878">
    <property type="entry name" value="RT_POL"/>
    <property type="match status" value="1"/>
</dbReference>
<name>A0A1I8BKA1_MELHA</name>
<evidence type="ECO:0000259" key="1">
    <source>
        <dbReference type="PROSITE" id="PS50878"/>
    </source>
</evidence>
<dbReference type="SUPFAM" id="SSF56219">
    <property type="entry name" value="DNase I-like"/>
    <property type="match status" value="1"/>
</dbReference>
<dbReference type="InterPro" id="IPR043502">
    <property type="entry name" value="DNA/RNA_pol_sf"/>
</dbReference>
<dbReference type="AlphaFoldDB" id="A0A1I8BKA1"/>
<evidence type="ECO:0000313" key="3">
    <source>
        <dbReference type="WBParaSite" id="MhA1_Contig2635.frz3.gene2"/>
    </source>
</evidence>
<keyword evidence="2" id="KW-1185">Reference proteome</keyword>
<dbReference type="WBParaSite" id="MhA1_Contig2635.frz3.gene2">
    <property type="protein sequence ID" value="MhA1_Contig2635.frz3.gene2"/>
    <property type="gene ID" value="MhA1_Contig2635.frz3.gene2"/>
</dbReference>
<dbReference type="InterPro" id="IPR036691">
    <property type="entry name" value="Endo/exonu/phosph_ase_sf"/>
</dbReference>
<dbReference type="Gene3D" id="3.60.10.10">
    <property type="entry name" value="Endonuclease/exonuclease/phosphatase"/>
    <property type="match status" value="1"/>
</dbReference>